<dbReference type="Proteomes" id="UP000032141">
    <property type="component" value="Chromosome C4"/>
</dbReference>
<reference evidence="2" key="2">
    <citation type="submission" date="2015-03" db="UniProtKB">
        <authorList>
            <consortium name="EnsemblPlants"/>
        </authorList>
    </citation>
    <scope>IDENTIFICATION</scope>
</reference>
<dbReference type="EnsemblPlants" id="Bo4g053790.1">
    <property type="protein sequence ID" value="Bo4g053790.1"/>
    <property type="gene ID" value="Bo4g053790"/>
</dbReference>
<evidence type="ECO:0000313" key="2">
    <source>
        <dbReference type="EnsemblPlants" id="Bo4g053790.1"/>
    </source>
</evidence>
<feature type="compositionally biased region" description="Basic residues" evidence="1">
    <location>
        <begin position="255"/>
        <end position="270"/>
    </location>
</feature>
<dbReference type="OMA" id="IETHFEH"/>
<proteinExistence type="predicted"/>
<sequence>MEETTDVVKRKMTPSVPANYVSILQLRERWIKEKERERKEEEEEGKDEERRRNQHAEEQETIGDDPKKPVEDLDEMRLNQSDQKHWGRTSKKDESIDGGEARRGEEEETAAIGSESGEDEGLREKEKKRGRRKRYGRKKKITNQEVEDCGSIKPPAEMHTPVKDQIRVYKKKGENAMEKQRAGSREKAVTAIETQLEHLSIKRVEVNKHQSDHKHWGMNSKKDESTEDGEAGWGEDEETAAIGSERGEDEGSVEKKRRRRRKRFGRKKKITNQEVEECKPPEYTVKESNTLKDQIRVYRRKEEKAMGNTSIEKAVPAIETHFEHLSIKRGQETKHLKAQTRSHHDLPLGRVRMPIETATMVWVKKGKNERASDGNGSGVKPLTA</sequence>
<keyword evidence="3" id="KW-1185">Reference proteome</keyword>
<organism evidence="2 3">
    <name type="scientific">Brassica oleracea var. oleracea</name>
    <dbReference type="NCBI Taxonomy" id="109376"/>
    <lineage>
        <taxon>Eukaryota</taxon>
        <taxon>Viridiplantae</taxon>
        <taxon>Streptophyta</taxon>
        <taxon>Embryophyta</taxon>
        <taxon>Tracheophyta</taxon>
        <taxon>Spermatophyta</taxon>
        <taxon>Magnoliopsida</taxon>
        <taxon>eudicotyledons</taxon>
        <taxon>Gunneridae</taxon>
        <taxon>Pentapetalae</taxon>
        <taxon>rosids</taxon>
        <taxon>malvids</taxon>
        <taxon>Brassicales</taxon>
        <taxon>Brassicaceae</taxon>
        <taxon>Brassiceae</taxon>
        <taxon>Brassica</taxon>
    </lineage>
</organism>
<feature type="compositionally biased region" description="Basic and acidic residues" evidence="1">
    <location>
        <begin position="26"/>
        <end position="39"/>
    </location>
</feature>
<feature type="compositionally biased region" description="Basic and acidic residues" evidence="1">
    <location>
        <begin position="47"/>
        <end position="105"/>
    </location>
</feature>
<dbReference type="Gramene" id="Bo4g053790.1">
    <property type="protein sequence ID" value="Bo4g053790.1"/>
    <property type="gene ID" value="Bo4g053790"/>
</dbReference>
<feature type="region of interest" description="Disordered" evidence="1">
    <location>
        <begin position="331"/>
        <end position="351"/>
    </location>
</feature>
<reference evidence="2 3" key="1">
    <citation type="journal article" date="2014" name="Genome Biol.">
        <title>Transcriptome and methylome profiling reveals relics of genome dominance in the mesopolyploid Brassica oleracea.</title>
        <authorList>
            <person name="Parkin I.A."/>
            <person name="Koh C."/>
            <person name="Tang H."/>
            <person name="Robinson S.J."/>
            <person name="Kagale S."/>
            <person name="Clarke W.E."/>
            <person name="Town C.D."/>
            <person name="Nixon J."/>
            <person name="Krishnakumar V."/>
            <person name="Bidwell S.L."/>
            <person name="Denoeud F."/>
            <person name="Belcram H."/>
            <person name="Links M.G."/>
            <person name="Just J."/>
            <person name="Clarke C."/>
            <person name="Bender T."/>
            <person name="Huebert T."/>
            <person name="Mason A.S."/>
            <person name="Pires J.C."/>
            <person name="Barker G."/>
            <person name="Moore J."/>
            <person name="Walley P.G."/>
            <person name="Manoli S."/>
            <person name="Batley J."/>
            <person name="Edwards D."/>
            <person name="Nelson M.N."/>
            <person name="Wang X."/>
            <person name="Paterson A.H."/>
            <person name="King G."/>
            <person name="Bancroft I."/>
            <person name="Chalhoub B."/>
            <person name="Sharpe A.G."/>
        </authorList>
    </citation>
    <scope>NUCLEOTIDE SEQUENCE</scope>
    <source>
        <strain evidence="2 3">cv. TO1000</strain>
    </source>
</reference>
<feature type="region of interest" description="Disordered" evidence="1">
    <location>
        <begin position="1"/>
        <end position="163"/>
    </location>
</feature>
<dbReference type="KEGG" id="boe:106341741"/>
<feature type="compositionally biased region" description="Acidic residues" evidence="1">
    <location>
        <begin position="225"/>
        <end position="239"/>
    </location>
</feature>
<name>A0A0D3BTB9_BRAOL</name>
<feature type="region of interest" description="Disordered" evidence="1">
    <location>
        <begin position="203"/>
        <end position="281"/>
    </location>
</feature>
<accession>A0A0D3BTB9</accession>
<feature type="region of interest" description="Disordered" evidence="1">
    <location>
        <begin position="365"/>
        <end position="384"/>
    </location>
</feature>
<dbReference type="OrthoDB" id="1699474at2759"/>
<dbReference type="AlphaFoldDB" id="A0A0D3BTB9"/>
<feature type="compositionally biased region" description="Basic residues" evidence="1">
    <location>
        <begin position="128"/>
        <end position="141"/>
    </location>
</feature>
<evidence type="ECO:0000256" key="1">
    <source>
        <dbReference type="SAM" id="MobiDB-lite"/>
    </source>
</evidence>
<evidence type="ECO:0000313" key="3">
    <source>
        <dbReference type="Proteomes" id="UP000032141"/>
    </source>
</evidence>
<protein>
    <submittedName>
        <fullName evidence="2">Uncharacterized protein</fullName>
    </submittedName>
</protein>
<dbReference type="RefSeq" id="XP_013635899.1">
    <property type="nucleotide sequence ID" value="XM_013780445.1"/>
</dbReference>
<dbReference type="HOGENOM" id="CLU_720325_0_0_1"/>
<dbReference type="GeneID" id="106341741"/>
<feature type="compositionally biased region" description="Basic and acidic residues" evidence="1">
    <location>
        <begin position="203"/>
        <end position="224"/>
    </location>
</feature>